<protein>
    <recommendedName>
        <fullName evidence="2">Desulfoferrodoxin N-terminal domain-containing protein</fullName>
    </recommendedName>
</protein>
<evidence type="ECO:0008006" key="2">
    <source>
        <dbReference type="Google" id="ProtNLM"/>
    </source>
</evidence>
<proteinExistence type="predicted"/>
<name>A0A0F9WJZ5_9ZZZZ</name>
<comment type="caution">
    <text evidence="1">The sequence shown here is derived from an EMBL/GenBank/DDBJ whole genome shotgun (WGS) entry which is preliminary data.</text>
</comment>
<dbReference type="AlphaFoldDB" id="A0A0F9WJZ5"/>
<reference evidence="1" key="1">
    <citation type="journal article" date="2015" name="Nature">
        <title>Complex archaea that bridge the gap between prokaryotes and eukaryotes.</title>
        <authorList>
            <person name="Spang A."/>
            <person name="Saw J.H."/>
            <person name="Jorgensen S.L."/>
            <person name="Zaremba-Niedzwiedzka K."/>
            <person name="Martijn J."/>
            <person name="Lind A.E."/>
            <person name="van Eijk R."/>
            <person name="Schleper C."/>
            <person name="Guy L."/>
            <person name="Ettema T.J."/>
        </authorList>
    </citation>
    <scope>NUCLEOTIDE SEQUENCE</scope>
</reference>
<dbReference type="EMBL" id="LAZR01000001">
    <property type="protein sequence ID" value="KKO12903.1"/>
    <property type="molecule type" value="Genomic_DNA"/>
</dbReference>
<organism evidence="1">
    <name type="scientific">marine sediment metagenome</name>
    <dbReference type="NCBI Taxonomy" id="412755"/>
    <lineage>
        <taxon>unclassified sequences</taxon>
        <taxon>metagenomes</taxon>
        <taxon>ecological metagenomes</taxon>
    </lineage>
</organism>
<accession>A0A0F9WJZ5</accession>
<evidence type="ECO:0000313" key="1">
    <source>
        <dbReference type="EMBL" id="KKO12903.1"/>
    </source>
</evidence>
<gene>
    <name evidence="1" type="ORF">LCGC14_0009200</name>
</gene>
<sequence>MSREAGERYRCESCKAELVYEVGCPCPDKMAHSEICCGAQMVKVDKQ</sequence>